<dbReference type="Proteomes" id="UP001521785">
    <property type="component" value="Unassembled WGS sequence"/>
</dbReference>
<keyword evidence="2" id="KW-1185">Reference proteome</keyword>
<protein>
    <submittedName>
        <fullName evidence="1">Uncharacterized protein</fullName>
    </submittedName>
</protein>
<evidence type="ECO:0000313" key="2">
    <source>
        <dbReference type="Proteomes" id="UP001521785"/>
    </source>
</evidence>
<comment type="caution">
    <text evidence="1">The sequence shown here is derived from an EMBL/GenBank/DDBJ whole genome shotgun (WGS) entry which is preliminary data.</text>
</comment>
<organism evidence="1 2">
    <name type="scientific">Paraconiothyrium brasiliense</name>
    <dbReference type="NCBI Taxonomy" id="300254"/>
    <lineage>
        <taxon>Eukaryota</taxon>
        <taxon>Fungi</taxon>
        <taxon>Dikarya</taxon>
        <taxon>Ascomycota</taxon>
        <taxon>Pezizomycotina</taxon>
        <taxon>Dothideomycetes</taxon>
        <taxon>Pleosporomycetidae</taxon>
        <taxon>Pleosporales</taxon>
        <taxon>Massarineae</taxon>
        <taxon>Didymosphaeriaceae</taxon>
        <taxon>Paraconiothyrium</taxon>
    </lineage>
</organism>
<dbReference type="EMBL" id="JAKJXO020000006">
    <property type="protein sequence ID" value="KAL1603724.1"/>
    <property type="molecule type" value="Genomic_DNA"/>
</dbReference>
<name>A0ABR3RH02_9PLEO</name>
<sequence>MTTPQLGPTESKLCWKPQWKENFKIVPHEEIVREAKLKSMKRHLHDLLCVDMEQLQARIDEIQIKDLDFRHIYSDEGILPEYGARFDNADAIINDIHKTHKRWLQCKSTTFLMLKEYADGETRSHINHDHFGKLLLYRECIEPDFTVQLGVALLKKNHDKEDYDKELEASLDKIFKLFKLSKDRSPEDPWLAVLKDLSAHLERRAIRNQKTRILVEVHGAGLDQAVELVNGVLDLRCHGLSPIFQALISGFGTDRAAKTFGWETIELAMDAMVVRKQLMNWLMNWLMNYGGWKS</sequence>
<evidence type="ECO:0000313" key="1">
    <source>
        <dbReference type="EMBL" id="KAL1603724.1"/>
    </source>
</evidence>
<reference evidence="1 2" key="1">
    <citation type="submission" date="2024-02" db="EMBL/GenBank/DDBJ databases">
        <title>De novo assembly and annotation of 12 fungi associated with fruit tree decline syndrome in Ontario, Canada.</title>
        <authorList>
            <person name="Sulman M."/>
            <person name="Ellouze W."/>
            <person name="Ilyukhin E."/>
        </authorList>
    </citation>
    <scope>NUCLEOTIDE SEQUENCE [LARGE SCALE GENOMIC DNA]</scope>
    <source>
        <strain evidence="1 2">M42-189</strain>
    </source>
</reference>
<gene>
    <name evidence="1" type="ORF">SLS60_005314</name>
</gene>
<proteinExistence type="predicted"/>
<accession>A0ABR3RH02</accession>